<dbReference type="RefSeq" id="XP_018072028.1">
    <property type="nucleotide sequence ID" value="XM_018218406.1"/>
</dbReference>
<evidence type="ECO:0000313" key="8">
    <source>
        <dbReference type="EMBL" id="KUJ17673.1"/>
    </source>
</evidence>
<dbReference type="GeneID" id="28828132"/>
<dbReference type="Gene3D" id="3.50.50.60">
    <property type="entry name" value="FAD/NAD(P)-binding domain"/>
    <property type="match status" value="1"/>
</dbReference>
<dbReference type="GO" id="GO:0004497">
    <property type="term" value="F:monooxygenase activity"/>
    <property type="evidence" value="ECO:0007669"/>
    <property type="project" value="UniProtKB-KW"/>
</dbReference>
<dbReference type="Proteomes" id="UP000070700">
    <property type="component" value="Unassembled WGS sequence"/>
</dbReference>
<evidence type="ECO:0000259" key="7">
    <source>
        <dbReference type="Pfam" id="PF01494"/>
    </source>
</evidence>
<reference evidence="8 9" key="1">
    <citation type="submission" date="2015-10" db="EMBL/GenBank/DDBJ databases">
        <title>Full genome of DAOMC 229536 Phialocephala scopiformis, a fungal endophyte of spruce producing the potent anti-insectan compound rugulosin.</title>
        <authorList>
            <consortium name="DOE Joint Genome Institute"/>
            <person name="Walker A.K."/>
            <person name="Frasz S.L."/>
            <person name="Seifert K.A."/>
            <person name="Miller J.D."/>
            <person name="Mondo S.J."/>
            <person name="Labutti K."/>
            <person name="Lipzen A."/>
            <person name="Dockter R."/>
            <person name="Kennedy M."/>
            <person name="Grigoriev I.V."/>
            <person name="Spatafora J.W."/>
        </authorList>
    </citation>
    <scope>NUCLEOTIDE SEQUENCE [LARGE SCALE GENOMIC DNA]</scope>
    <source>
        <strain evidence="8 9">CBS 120377</strain>
    </source>
</reference>
<keyword evidence="5" id="KW-0503">Monooxygenase</keyword>
<evidence type="ECO:0000256" key="2">
    <source>
        <dbReference type="ARBA" id="ARBA00022630"/>
    </source>
</evidence>
<accession>A0A194XBX4</accession>
<evidence type="ECO:0000256" key="3">
    <source>
        <dbReference type="ARBA" id="ARBA00022827"/>
    </source>
</evidence>
<keyword evidence="2" id="KW-0285">Flavoprotein</keyword>
<dbReference type="KEGG" id="psco:LY89DRAFT_718318"/>
<evidence type="ECO:0000256" key="4">
    <source>
        <dbReference type="ARBA" id="ARBA00023002"/>
    </source>
</evidence>
<organism evidence="8 9">
    <name type="scientific">Mollisia scopiformis</name>
    <name type="common">Conifer needle endophyte fungus</name>
    <name type="synonym">Phialocephala scopiformis</name>
    <dbReference type="NCBI Taxonomy" id="149040"/>
    <lineage>
        <taxon>Eukaryota</taxon>
        <taxon>Fungi</taxon>
        <taxon>Dikarya</taxon>
        <taxon>Ascomycota</taxon>
        <taxon>Pezizomycotina</taxon>
        <taxon>Leotiomycetes</taxon>
        <taxon>Helotiales</taxon>
        <taxon>Mollisiaceae</taxon>
        <taxon>Mollisia</taxon>
    </lineage>
</organism>
<dbReference type="Pfam" id="PF01266">
    <property type="entry name" value="DAO"/>
    <property type="match status" value="1"/>
</dbReference>
<evidence type="ECO:0000256" key="5">
    <source>
        <dbReference type="ARBA" id="ARBA00023033"/>
    </source>
</evidence>
<dbReference type="InterPro" id="IPR036188">
    <property type="entry name" value="FAD/NAD-bd_sf"/>
</dbReference>
<dbReference type="InParanoid" id="A0A194XBX4"/>
<evidence type="ECO:0000259" key="6">
    <source>
        <dbReference type="Pfam" id="PF01266"/>
    </source>
</evidence>
<evidence type="ECO:0000256" key="1">
    <source>
        <dbReference type="ARBA" id="ARBA00007992"/>
    </source>
</evidence>
<feature type="domain" description="FAD-binding" evidence="7">
    <location>
        <begin position="142"/>
        <end position="360"/>
    </location>
</feature>
<name>A0A194XBX4_MOLSC</name>
<gene>
    <name evidence="8" type="ORF">LY89DRAFT_718318</name>
</gene>
<dbReference type="AlphaFoldDB" id="A0A194XBX4"/>
<dbReference type="SUPFAM" id="SSF51905">
    <property type="entry name" value="FAD/NAD(P)-binding domain"/>
    <property type="match status" value="1"/>
</dbReference>
<keyword evidence="3" id="KW-0274">FAD</keyword>
<dbReference type="InterPro" id="IPR002938">
    <property type="entry name" value="FAD-bd"/>
</dbReference>
<dbReference type="GO" id="GO:0071949">
    <property type="term" value="F:FAD binding"/>
    <property type="evidence" value="ECO:0007669"/>
    <property type="project" value="InterPro"/>
</dbReference>
<evidence type="ECO:0000313" key="9">
    <source>
        <dbReference type="Proteomes" id="UP000070700"/>
    </source>
</evidence>
<keyword evidence="4" id="KW-0560">Oxidoreductase</keyword>
<dbReference type="EMBL" id="KQ947414">
    <property type="protein sequence ID" value="KUJ17673.1"/>
    <property type="molecule type" value="Genomic_DNA"/>
</dbReference>
<protein>
    <submittedName>
        <fullName evidence="8">FAD/NAD(P)-binding domain-containing protein</fullName>
    </submittedName>
</protein>
<dbReference type="OrthoDB" id="417877at2759"/>
<keyword evidence="9" id="KW-1185">Reference proteome</keyword>
<dbReference type="PANTHER" id="PTHR13789:SF314">
    <property type="entry name" value="FAD-BINDING DOMAIN-CONTAINING PROTEIN"/>
    <property type="match status" value="1"/>
</dbReference>
<dbReference type="STRING" id="149040.A0A194XBX4"/>
<comment type="similarity">
    <text evidence="1">Belongs to the paxM FAD-dependent monooxygenase family.</text>
</comment>
<dbReference type="Pfam" id="PF01494">
    <property type="entry name" value="FAD_binding_3"/>
    <property type="match status" value="1"/>
</dbReference>
<feature type="domain" description="FAD dependent oxidoreductase" evidence="6">
    <location>
        <begin position="8"/>
        <end position="42"/>
    </location>
</feature>
<dbReference type="PANTHER" id="PTHR13789">
    <property type="entry name" value="MONOOXYGENASE"/>
    <property type="match status" value="1"/>
</dbReference>
<sequence>MALRELNIIIVGAGIAGLGAAVVLCRAGHNVTIVEKSQFKQEAGFMIILGWNATKVLESMDFDFQKGRGSDSEFIRTFNGTTLSKGAAINIKTPGHENSQCKTFYRPDLHNELKRLALYPRPGAKIPKLLLGKKVVGVDIETATITLENGEILSGDLIVGADGERSIVKAAFGDSNPLRKAKYRIFRSLVPTENILGDEKTAELLGATRGNFCMFLQGNRTMFWFEGRNGLLQDLEAGYVPGEADGPLETHPKKAKQKMLEKFADYHPSIVESLRKTEHVSEWEVNYFSRPHHYLFKGKALVIGDAAHSMFPTTGQGGSQTFEDIGALSVLFSSVSPQTSIEQRLKLFEKVRMERIALVMSMSRCIFGKEEEFVRSRPWLWGNGMESGEKHTRFLFDYDVLEDSRRAFEDEIRGMEGVKARL</sequence>
<dbReference type="InterPro" id="IPR006076">
    <property type="entry name" value="FAD-dep_OxRdtase"/>
</dbReference>
<dbReference type="PRINTS" id="PR00420">
    <property type="entry name" value="RNGMNOXGNASE"/>
</dbReference>
<dbReference type="InterPro" id="IPR050493">
    <property type="entry name" value="FAD-dep_Monooxygenase_BioMet"/>
</dbReference>
<proteinExistence type="inferred from homology"/>